<reference evidence="1" key="2">
    <citation type="submission" date="2018-08" db="UniProtKB">
        <authorList>
            <consortium name="EnsemblPlants"/>
        </authorList>
    </citation>
    <scope>IDENTIFICATION</scope>
    <source>
        <strain evidence="1">Yugu1</strain>
    </source>
</reference>
<accession>K4A406</accession>
<dbReference type="Gramene" id="KQL23108">
    <property type="protein sequence ID" value="KQL23108"/>
    <property type="gene ID" value="SETIT_033610mg"/>
</dbReference>
<dbReference type="HOGENOM" id="CLU_3072251_0_0_1"/>
<sequence>MRAKLQRRQLDPSSLYSSELKPSILVSFSSELQLPLLLHIPWHGILREHLFCP</sequence>
<dbReference type="Proteomes" id="UP000004995">
    <property type="component" value="Unassembled WGS sequence"/>
</dbReference>
<name>K4A406_SETIT</name>
<dbReference type="EMBL" id="AGNK02000785">
    <property type="status" value="NOT_ANNOTATED_CDS"/>
    <property type="molecule type" value="Genomic_DNA"/>
</dbReference>
<dbReference type="InParanoid" id="K4A406"/>
<evidence type="ECO:0000313" key="1">
    <source>
        <dbReference type="EnsemblPlants" id="KQL23108"/>
    </source>
</evidence>
<protein>
    <submittedName>
        <fullName evidence="1">Uncharacterized protein</fullName>
    </submittedName>
</protein>
<dbReference type="AlphaFoldDB" id="K4A406"/>
<dbReference type="EnsemblPlants" id="KQL23108">
    <property type="protein sequence ID" value="KQL23108"/>
    <property type="gene ID" value="SETIT_033610mg"/>
</dbReference>
<evidence type="ECO:0000313" key="2">
    <source>
        <dbReference type="Proteomes" id="UP000004995"/>
    </source>
</evidence>
<organism evidence="1 2">
    <name type="scientific">Setaria italica</name>
    <name type="common">Foxtail millet</name>
    <name type="synonym">Panicum italicum</name>
    <dbReference type="NCBI Taxonomy" id="4555"/>
    <lineage>
        <taxon>Eukaryota</taxon>
        <taxon>Viridiplantae</taxon>
        <taxon>Streptophyta</taxon>
        <taxon>Embryophyta</taxon>
        <taxon>Tracheophyta</taxon>
        <taxon>Spermatophyta</taxon>
        <taxon>Magnoliopsida</taxon>
        <taxon>Liliopsida</taxon>
        <taxon>Poales</taxon>
        <taxon>Poaceae</taxon>
        <taxon>PACMAD clade</taxon>
        <taxon>Panicoideae</taxon>
        <taxon>Panicodae</taxon>
        <taxon>Paniceae</taxon>
        <taxon>Cenchrinae</taxon>
        <taxon>Setaria</taxon>
    </lineage>
</organism>
<reference evidence="2" key="1">
    <citation type="journal article" date="2012" name="Nat. Biotechnol.">
        <title>Reference genome sequence of the model plant Setaria.</title>
        <authorList>
            <person name="Bennetzen J.L."/>
            <person name="Schmutz J."/>
            <person name="Wang H."/>
            <person name="Percifield R."/>
            <person name="Hawkins J."/>
            <person name="Pontaroli A.C."/>
            <person name="Estep M."/>
            <person name="Feng L."/>
            <person name="Vaughn J.N."/>
            <person name="Grimwood J."/>
            <person name="Jenkins J."/>
            <person name="Barry K."/>
            <person name="Lindquist E."/>
            <person name="Hellsten U."/>
            <person name="Deshpande S."/>
            <person name="Wang X."/>
            <person name="Wu X."/>
            <person name="Mitros T."/>
            <person name="Triplett J."/>
            <person name="Yang X."/>
            <person name="Ye C.Y."/>
            <person name="Mauro-Herrera M."/>
            <person name="Wang L."/>
            <person name="Li P."/>
            <person name="Sharma M."/>
            <person name="Sharma R."/>
            <person name="Ronald P.C."/>
            <person name="Panaud O."/>
            <person name="Kellogg E.A."/>
            <person name="Brutnell T.P."/>
            <person name="Doust A.N."/>
            <person name="Tuskan G.A."/>
            <person name="Rokhsar D."/>
            <person name="Devos K.M."/>
        </authorList>
    </citation>
    <scope>NUCLEOTIDE SEQUENCE [LARGE SCALE GENOMIC DNA]</scope>
    <source>
        <strain evidence="2">cv. Yugu1</strain>
    </source>
</reference>
<keyword evidence="2" id="KW-1185">Reference proteome</keyword>
<proteinExistence type="predicted"/>